<feature type="chain" id="PRO_5015524810" description="Outer membrane protein beta-barrel domain-containing protein" evidence="1">
    <location>
        <begin position="20"/>
        <end position="229"/>
    </location>
</feature>
<accession>A0A2S7ISU3</accession>
<keyword evidence="1" id="KW-0732">Signal</keyword>
<organism evidence="2 3">
    <name type="scientific">Siphonobacter curvatus</name>
    <dbReference type="NCBI Taxonomy" id="2094562"/>
    <lineage>
        <taxon>Bacteria</taxon>
        <taxon>Pseudomonadati</taxon>
        <taxon>Bacteroidota</taxon>
        <taxon>Cytophagia</taxon>
        <taxon>Cytophagales</taxon>
        <taxon>Cytophagaceae</taxon>
        <taxon>Siphonobacter</taxon>
    </lineage>
</organism>
<proteinExistence type="predicted"/>
<dbReference type="Gene3D" id="2.40.160.170">
    <property type="match status" value="1"/>
</dbReference>
<dbReference type="AlphaFoldDB" id="A0A2S7ISU3"/>
<gene>
    <name evidence="2" type="ORF">C5O19_14520</name>
</gene>
<evidence type="ECO:0008006" key="4">
    <source>
        <dbReference type="Google" id="ProtNLM"/>
    </source>
</evidence>
<keyword evidence="3" id="KW-1185">Reference proteome</keyword>
<comment type="caution">
    <text evidence="2">The sequence shown here is derived from an EMBL/GenBank/DDBJ whole genome shotgun (WGS) entry which is preliminary data.</text>
</comment>
<evidence type="ECO:0000313" key="3">
    <source>
        <dbReference type="Proteomes" id="UP000239590"/>
    </source>
</evidence>
<evidence type="ECO:0000313" key="2">
    <source>
        <dbReference type="EMBL" id="PQA60775.1"/>
    </source>
</evidence>
<name>A0A2S7ISU3_9BACT</name>
<feature type="signal peptide" evidence="1">
    <location>
        <begin position="1"/>
        <end position="19"/>
    </location>
</feature>
<dbReference type="Proteomes" id="UP000239590">
    <property type="component" value="Unassembled WGS sequence"/>
</dbReference>
<sequence length="229" mass="25449">MNTRLLVLLLGTLGTSAFAQPGIDPPSRKFSVGILGGTLGYGAELGYSPREQSSWQFRLGFTHIGYKKPFDVDVNDDSKIHLSPLVRMNLLQAHADWFPFSRSSFRLTGGLGYQVSPSYAVLGSSDTGLKIDDFEIKPEDFGEVQLKLRWWQVTPHLGLGVGRAVPKNRFGAGFELGCYYLGSPKIDFSTTGLLDATTLPDQIPQIEHNMRNYSFLPYLLVSLKYRLTP</sequence>
<dbReference type="EMBL" id="PTRA01000001">
    <property type="protein sequence ID" value="PQA60775.1"/>
    <property type="molecule type" value="Genomic_DNA"/>
</dbReference>
<reference evidence="3" key="1">
    <citation type="submission" date="2018-02" db="EMBL/GenBank/DDBJ databases">
        <title>Genome sequencing of Solimonas sp. HR-BB.</title>
        <authorList>
            <person name="Lee Y."/>
            <person name="Jeon C.O."/>
        </authorList>
    </citation>
    <scope>NUCLEOTIDE SEQUENCE [LARGE SCALE GENOMIC DNA]</scope>
    <source>
        <strain evidence="3">HR-U</strain>
    </source>
</reference>
<evidence type="ECO:0000256" key="1">
    <source>
        <dbReference type="SAM" id="SignalP"/>
    </source>
</evidence>
<protein>
    <recommendedName>
        <fullName evidence="4">Outer membrane protein beta-barrel domain-containing protein</fullName>
    </recommendedName>
</protein>
<dbReference type="RefSeq" id="WP_104713414.1">
    <property type="nucleotide sequence ID" value="NZ_PTRA01000001.1"/>
</dbReference>
<dbReference type="OrthoDB" id="597504at2"/>